<organism evidence="1 2">
    <name type="scientific">Eumeta variegata</name>
    <name type="common">Bagworm moth</name>
    <name type="synonym">Eumeta japonica</name>
    <dbReference type="NCBI Taxonomy" id="151549"/>
    <lineage>
        <taxon>Eukaryota</taxon>
        <taxon>Metazoa</taxon>
        <taxon>Ecdysozoa</taxon>
        <taxon>Arthropoda</taxon>
        <taxon>Hexapoda</taxon>
        <taxon>Insecta</taxon>
        <taxon>Pterygota</taxon>
        <taxon>Neoptera</taxon>
        <taxon>Endopterygota</taxon>
        <taxon>Lepidoptera</taxon>
        <taxon>Glossata</taxon>
        <taxon>Ditrysia</taxon>
        <taxon>Tineoidea</taxon>
        <taxon>Psychidae</taxon>
        <taxon>Oiketicinae</taxon>
        <taxon>Eumeta</taxon>
    </lineage>
</organism>
<dbReference type="Proteomes" id="UP000299102">
    <property type="component" value="Unassembled WGS sequence"/>
</dbReference>
<dbReference type="AlphaFoldDB" id="A0A4C1UZR1"/>
<keyword evidence="2" id="KW-1185">Reference proteome</keyword>
<evidence type="ECO:0000313" key="1">
    <source>
        <dbReference type="EMBL" id="GBP31993.1"/>
    </source>
</evidence>
<protein>
    <submittedName>
        <fullName evidence="1">Uncharacterized protein</fullName>
    </submittedName>
</protein>
<sequence>MTVGSPSTRYGYYERLQTYRPVSLEAGGRSSLQGVDRQLSNQLLDFPQSRQPDSLLTLVDTAAPRVFALEAGVTWPTKALELRICVTTPPGSEPDRIKGPANLILIRDKGAEESSLNLSALKGRSSHAGLRIPVTASIGRHEMRSSSDICCRDN</sequence>
<dbReference type="EMBL" id="BGZK01000254">
    <property type="protein sequence ID" value="GBP31993.1"/>
    <property type="molecule type" value="Genomic_DNA"/>
</dbReference>
<name>A0A4C1UZR1_EUMVA</name>
<proteinExistence type="predicted"/>
<accession>A0A4C1UZR1</accession>
<evidence type="ECO:0000313" key="2">
    <source>
        <dbReference type="Proteomes" id="UP000299102"/>
    </source>
</evidence>
<comment type="caution">
    <text evidence="1">The sequence shown here is derived from an EMBL/GenBank/DDBJ whole genome shotgun (WGS) entry which is preliminary data.</text>
</comment>
<gene>
    <name evidence="1" type="ORF">EVAR_21026_1</name>
</gene>
<reference evidence="1 2" key="1">
    <citation type="journal article" date="2019" name="Commun. Biol.">
        <title>The bagworm genome reveals a unique fibroin gene that provides high tensile strength.</title>
        <authorList>
            <person name="Kono N."/>
            <person name="Nakamura H."/>
            <person name="Ohtoshi R."/>
            <person name="Tomita M."/>
            <person name="Numata K."/>
            <person name="Arakawa K."/>
        </authorList>
    </citation>
    <scope>NUCLEOTIDE SEQUENCE [LARGE SCALE GENOMIC DNA]</scope>
</reference>